<dbReference type="EMBL" id="FUYS01000001">
    <property type="protein sequence ID" value="SKB26585.1"/>
    <property type="molecule type" value="Genomic_DNA"/>
</dbReference>
<sequence>METLIPIIIAIAVFAFQAYANFQKEQEKARKRNFGQPPLPPLPEENAQRPTEAYPKEIGREQPLPAGARQPAPRPAFDRFSGVMDVEEVRRVRKARQQQKQQRLEVVEDTSAGAISSHTDFDLRDAVIKAAILERPYH</sequence>
<name>A0A1T4ZVF1_9SPHI</name>
<evidence type="ECO:0000313" key="3">
    <source>
        <dbReference type="Proteomes" id="UP000190541"/>
    </source>
</evidence>
<organism evidence="2 3">
    <name type="scientific">Parapedobacter luteus</name>
    <dbReference type="NCBI Taxonomy" id="623280"/>
    <lineage>
        <taxon>Bacteria</taxon>
        <taxon>Pseudomonadati</taxon>
        <taxon>Bacteroidota</taxon>
        <taxon>Sphingobacteriia</taxon>
        <taxon>Sphingobacteriales</taxon>
        <taxon>Sphingobacteriaceae</taxon>
        <taxon>Parapedobacter</taxon>
    </lineage>
</organism>
<dbReference type="Proteomes" id="UP000190541">
    <property type="component" value="Unassembled WGS sequence"/>
</dbReference>
<evidence type="ECO:0000313" key="2">
    <source>
        <dbReference type="EMBL" id="SKB26585.1"/>
    </source>
</evidence>
<reference evidence="2 3" key="1">
    <citation type="submission" date="2017-02" db="EMBL/GenBank/DDBJ databases">
        <authorList>
            <person name="Peterson S.W."/>
        </authorList>
    </citation>
    <scope>NUCLEOTIDE SEQUENCE [LARGE SCALE GENOMIC DNA]</scope>
    <source>
        <strain evidence="2 3">DSM 22899</strain>
    </source>
</reference>
<feature type="compositionally biased region" description="Low complexity" evidence="1">
    <location>
        <begin position="62"/>
        <end position="71"/>
    </location>
</feature>
<keyword evidence="3" id="KW-1185">Reference proteome</keyword>
<accession>A0A1T4ZVF1</accession>
<protein>
    <submittedName>
        <fullName evidence="2">Uncharacterized protein</fullName>
    </submittedName>
</protein>
<feature type="region of interest" description="Disordered" evidence="1">
    <location>
        <begin position="27"/>
        <end position="82"/>
    </location>
</feature>
<dbReference type="STRING" id="623280.SAMN05660226_00144"/>
<gene>
    <name evidence="2" type="ORF">SAMN05660226_00144</name>
</gene>
<evidence type="ECO:0000256" key="1">
    <source>
        <dbReference type="SAM" id="MobiDB-lite"/>
    </source>
</evidence>
<dbReference type="RefSeq" id="WP_079714885.1">
    <property type="nucleotide sequence ID" value="NZ_FUYS01000001.1"/>
</dbReference>
<proteinExistence type="predicted"/>
<dbReference type="OrthoDB" id="793629at2"/>
<dbReference type="AlphaFoldDB" id="A0A1T4ZVF1"/>